<name>A0A6M0RD41_9CLOT</name>
<evidence type="ECO:0000256" key="1">
    <source>
        <dbReference type="SAM" id="Coils"/>
    </source>
</evidence>
<feature type="coiled-coil region" evidence="1">
    <location>
        <begin position="120"/>
        <end position="147"/>
    </location>
</feature>
<proteinExistence type="predicted"/>
<protein>
    <submittedName>
        <fullName evidence="2">Rha family transcriptional regulator</fullName>
    </submittedName>
</protein>
<keyword evidence="3" id="KW-1185">Reference proteome</keyword>
<reference evidence="2 3" key="1">
    <citation type="submission" date="2019-04" db="EMBL/GenBank/DDBJ databases">
        <title>Genome sequencing of Clostridium botulinum Groups I-IV and Clostridium butyricum.</title>
        <authorList>
            <person name="Brunt J."/>
            <person name="Van Vliet A.H.M."/>
            <person name="Stringer S.C."/>
            <person name="Carter A.T."/>
            <person name="Peck M.W."/>
        </authorList>
    </citation>
    <scope>NUCLEOTIDE SEQUENCE [LARGE SCALE GENOMIC DNA]</scope>
    <source>
        <strain evidence="2 3">IFR 18/094</strain>
    </source>
</reference>
<evidence type="ECO:0000313" key="2">
    <source>
        <dbReference type="EMBL" id="NEZ47690.1"/>
    </source>
</evidence>
<dbReference type="AlphaFoldDB" id="A0A6M0RD41"/>
<dbReference type="EMBL" id="SXDP01000011">
    <property type="protein sequence ID" value="NEZ47690.1"/>
    <property type="molecule type" value="Genomic_DNA"/>
</dbReference>
<dbReference type="InterPro" id="IPR014054">
    <property type="entry name" value="Phage_regulatory_Rha"/>
</dbReference>
<organism evidence="2 3">
    <name type="scientific">Clostridium niameyense</name>
    <dbReference type="NCBI Taxonomy" id="1622073"/>
    <lineage>
        <taxon>Bacteria</taxon>
        <taxon>Bacillati</taxon>
        <taxon>Bacillota</taxon>
        <taxon>Clostridia</taxon>
        <taxon>Eubacteriales</taxon>
        <taxon>Clostridiaceae</taxon>
        <taxon>Clostridium</taxon>
    </lineage>
</organism>
<dbReference type="NCBIfam" id="TIGR02681">
    <property type="entry name" value="phage_pRha"/>
    <property type="match status" value="1"/>
</dbReference>
<dbReference type="RefSeq" id="WP_163249600.1">
    <property type="nucleotide sequence ID" value="NZ_SXDP01000011.1"/>
</dbReference>
<gene>
    <name evidence="2" type="ORF">FDF74_10895</name>
</gene>
<comment type="caution">
    <text evidence="2">The sequence shown here is derived from an EMBL/GenBank/DDBJ whole genome shotgun (WGS) entry which is preliminary data.</text>
</comment>
<dbReference type="Proteomes" id="UP000473885">
    <property type="component" value="Unassembled WGS sequence"/>
</dbReference>
<dbReference type="Pfam" id="PF09669">
    <property type="entry name" value="Phage_pRha"/>
    <property type="match status" value="1"/>
</dbReference>
<keyword evidence="1" id="KW-0175">Coiled coil</keyword>
<sequence length="223" mass="25983">MENKLIKLNNESPTLDSREVAGMVNKEHDKLLRDIRNYISQMKQANEESPSLESPINPSDYFIDSTYVNRQNKKQPCYEITKLGCEFVANKLTGVKGTAFTAIYIKRFNQMEQSFKNNQLALANKEIKELKNVVSEFKRLTEDAKREYKPSHKRKLDYNKMIRSLTNNRDEAQVVKDWVFGILGINKWEESCIEDSKKIVETISTVARLLTIKKFEQLSCFKN</sequence>
<accession>A0A6M0RD41</accession>
<evidence type="ECO:0000313" key="3">
    <source>
        <dbReference type="Proteomes" id="UP000473885"/>
    </source>
</evidence>